<comment type="caution">
    <text evidence="2">The sequence shown here is derived from an EMBL/GenBank/DDBJ whole genome shotgun (WGS) entry which is preliminary data.</text>
</comment>
<evidence type="ECO:0000313" key="3">
    <source>
        <dbReference type="Proteomes" id="UP001174932"/>
    </source>
</evidence>
<protein>
    <submittedName>
        <fullName evidence="2">Uncharacterized protein</fullName>
    </submittedName>
</protein>
<accession>A0ABT8YGW6</accession>
<evidence type="ECO:0000313" key="2">
    <source>
        <dbReference type="EMBL" id="MDO6962925.1"/>
    </source>
</evidence>
<evidence type="ECO:0000256" key="1">
    <source>
        <dbReference type="SAM" id="Phobius"/>
    </source>
</evidence>
<proteinExistence type="predicted"/>
<gene>
    <name evidence="2" type="ORF">Q4481_03090</name>
</gene>
<keyword evidence="3" id="KW-1185">Reference proteome</keyword>
<keyword evidence="1" id="KW-1133">Transmembrane helix</keyword>
<reference evidence="2" key="1">
    <citation type="journal article" date="2015" name="Int. J. Syst. Evol. Microbiol.">
        <title>Rhizobium alvei sp. nov., isolated from a freshwater river.</title>
        <authorList>
            <person name="Sheu S.Y."/>
            <person name="Huang H.W."/>
            <person name="Young C.C."/>
            <person name="Chen W.M."/>
        </authorList>
    </citation>
    <scope>NUCLEOTIDE SEQUENCE</scope>
    <source>
        <strain evidence="2">TNR-22</strain>
    </source>
</reference>
<dbReference type="Proteomes" id="UP001174932">
    <property type="component" value="Unassembled WGS sequence"/>
</dbReference>
<dbReference type="EMBL" id="JAUOZU010000002">
    <property type="protein sequence ID" value="MDO6962925.1"/>
    <property type="molecule type" value="Genomic_DNA"/>
</dbReference>
<keyword evidence="1" id="KW-0472">Membrane</keyword>
<sequence>MIDALLCFCDHDALPFQRRHVAPTGLTTGYNASFHQRMLAQVPFLFFLCIMVTVIDTLRKAAARSMLLRVECQSCQRVVNFLASDIMAFADPNQPPQTVKFRCSECGTNGAKVTTIERDKDRDRGIIVWRPMRLK</sequence>
<dbReference type="RefSeq" id="WP_304374816.1">
    <property type="nucleotide sequence ID" value="NZ_JAUOZU010000002.1"/>
</dbReference>
<organism evidence="2 3">
    <name type="scientific">Rhizobium alvei</name>
    <dbReference type="NCBI Taxonomy" id="1132659"/>
    <lineage>
        <taxon>Bacteria</taxon>
        <taxon>Pseudomonadati</taxon>
        <taxon>Pseudomonadota</taxon>
        <taxon>Alphaproteobacteria</taxon>
        <taxon>Hyphomicrobiales</taxon>
        <taxon>Rhizobiaceae</taxon>
        <taxon>Rhizobium/Agrobacterium group</taxon>
        <taxon>Rhizobium</taxon>
    </lineage>
</organism>
<name>A0ABT8YGW6_9HYPH</name>
<keyword evidence="1" id="KW-0812">Transmembrane</keyword>
<feature type="transmembrane region" description="Helical" evidence="1">
    <location>
        <begin position="38"/>
        <end position="58"/>
    </location>
</feature>
<reference evidence="2" key="2">
    <citation type="submission" date="2023-07" db="EMBL/GenBank/DDBJ databases">
        <authorList>
            <person name="Shen H."/>
        </authorList>
    </citation>
    <scope>NUCLEOTIDE SEQUENCE</scope>
    <source>
        <strain evidence="2">TNR-22</strain>
    </source>
</reference>